<dbReference type="InterPro" id="IPR037382">
    <property type="entry name" value="Rsc/polybromo"/>
</dbReference>
<evidence type="ECO:0000313" key="13">
    <source>
        <dbReference type="Proteomes" id="UP000305067"/>
    </source>
</evidence>
<dbReference type="PROSITE" id="PS51038">
    <property type="entry name" value="BAH"/>
    <property type="match status" value="1"/>
</dbReference>
<evidence type="ECO:0000259" key="10">
    <source>
        <dbReference type="PROSITE" id="PS50014"/>
    </source>
</evidence>
<dbReference type="CDD" id="cd04717">
    <property type="entry name" value="BAH_polybromo"/>
    <property type="match status" value="1"/>
</dbReference>
<dbReference type="InterPro" id="IPR001487">
    <property type="entry name" value="Bromodomain"/>
</dbReference>
<dbReference type="Pfam" id="PF01426">
    <property type="entry name" value="BAH"/>
    <property type="match status" value="1"/>
</dbReference>
<dbReference type="PROSITE" id="PS50014">
    <property type="entry name" value="BROMODOMAIN_2"/>
    <property type="match status" value="1"/>
</dbReference>
<dbReference type="InterPro" id="IPR036427">
    <property type="entry name" value="Bromodomain-like_sf"/>
</dbReference>
<evidence type="ECO:0000256" key="7">
    <source>
        <dbReference type="ARBA" id="ARBA00023242"/>
    </source>
</evidence>
<feature type="compositionally biased region" description="Pro residues" evidence="9">
    <location>
        <begin position="116"/>
        <end position="126"/>
    </location>
</feature>
<feature type="region of interest" description="Disordered" evidence="9">
    <location>
        <begin position="114"/>
        <end position="137"/>
    </location>
</feature>
<name>A0A5C3QJY4_9AGAR</name>
<evidence type="ECO:0000259" key="11">
    <source>
        <dbReference type="PROSITE" id="PS51038"/>
    </source>
</evidence>
<keyword evidence="13" id="KW-1185">Reference proteome</keyword>
<evidence type="ECO:0000256" key="8">
    <source>
        <dbReference type="PROSITE-ProRule" id="PRU00035"/>
    </source>
</evidence>
<dbReference type="SMART" id="SM00297">
    <property type="entry name" value="BROMO"/>
    <property type="match status" value="1"/>
</dbReference>
<keyword evidence="2" id="KW-0677">Repeat</keyword>
<feature type="domain" description="Bromo" evidence="10">
    <location>
        <begin position="26"/>
        <end position="96"/>
    </location>
</feature>
<sequence>MSLSAEQRSAIEDVLYAITNVTGTKPKRNLSLMFKELVDRKDWPDYYQTIPEPRCLDGIHSSLQKKEYKTPAEAYDDISLIFWNALFYNEPESLVVKDAQTLKSIFEAEWKKRPALGPPRTSPPERSPQRVHGVVEEPIEPIVDVGMQSAESEAPFEPKIPSTPQSIRSSARVQANRTPSSRAVAQPVASTSKLSPPKLGTTTRQATPEIDIENDSGAESDSGGYHAGGSSEYSEEIVKQLERSLPRWPGFGEEGWMDDVSPERITEIVHGIKSYKDVVGNRLAVSLEGIPEDSTAVADLSYSHPLSLKMIESRARAQTFTSTKAFDMEMSRLFEKARRYYEPARENYINILLLQRLYNSLTSSTPPPGPPYTSHTNFASFRAGPGASNLTSDGITLTRVTAKDRNFVESLDYKGWTLRLADWVHLSNPDDPGRPIIGQIFRCWVGTAVDTGAPKKDQRGITVVWYYRPEQTFHTADRLFWENEVFKTSNFADHPLTDLIEKVSCQFTARHIRGRPRPPYYHPGFPLYVCDSRYNDRDRIFVKIKNWRSCVPEEVRGKATARTEETRITGDSGDWMPIFPFERTVYPRKMRSPFITSARVVKGPGGVVEGSLKDAGTVTENGGKVTRKAGKRTGAVGGPGYWDPTSEGGGGGVGEPMAASATTAVVPVATTGGYSTTTASAQAYTPPLINSSNLKAAKDRSVLSAAGGYTYAASVDKLPPELTRYFDRDPDTGEVLWFAAPPVNVPRPPALQHSIEYLHFVAMKRKLEGSDRATSEKVTTPVSEPDIVEAGSKRKVPPPQETLQERKTKLWKEMGMDKYVDLSALQ</sequence>
<feature type="region of interest" description="Disordered" evidence="9">
    <location>
        <begin position="612"/>
        <end position="643"/>
    </location>
</feature>
<dbReference type="GO" id="GO:0003682">
    <property type="term" value="F:chromatin binding"/>
    <property type="evidence" value="ECO:0007669"/>
    <property type="project" value="InterPro"/>
</dbReference>
<dbReference type="SMART" id="SM00439">
    <property type="entry name" value="BAH"/>
    <property type="match status" value="1"/>
</dbReference>
<dbReference type="Pfam" id="PF00439">
    <property type="entry name" value="Bromodomain"/>
    <property type="match status" value="2"/>
</dbReference>
<dbReference type="Gene3D" id="2.30.30.490">
    <property type="match status" value="1"/>
</dbReference>
<dbReference type="OrthoDB" id="1742084at2759"/>
<dbReference type="PRINTS" id="PR00503">
    <property type="entry name" value="BROMODOMAIN"/>
</dbReference>
<gene>
    <name evidence="12" type="ORF">BDV98DRAFT_530258</name>
</gene>
<reference evidence="12 13" key="1">
    <citation type="journal article" date="2019" name="Nat. Ecol. Evol.">
        <title>Megaphylogeny resolves global patterns of mushroom evolution.</title>
        <authorList>
            <person name="Varga T."/>
            <person name="Krizsan K."/>
            <person name="Foldi C."/>
            <person name="Dima B."/>
            <person name="Sanchez-Garcia M."/>
            <person name="Sanchez-Ramirez S."/>
            <person name="Szollosi G.J."/>
            <person name="Szarkandi J.G."/>
            <person name="Papp V."/>
            <person name="Albert L."/>
            <person name="Andreopoulos W."/>
            <person name="Angelini C."/>
            <person name="Antonin V."/>
            <person name="Barry K.W."/>
            <person name="Bougher N.L."/>
            <person name="Buchanan P."/>
            <person name="Buyck B."/>
            <person name="Bense V."/>
            <person name="Catcheside P."/>
            <person name="Chovatia M."/>
            <person name="Cooper J."/>
            <person name="Damon W."/>
            <person name="Desjardin D."/>
            <person name="Finy P."/>
            <person name="Geml J."/>
            <person name="Haridas S."/>
            <person name="Hughes K."/>
            <person name="Justo A."/>
            <person name="Karasinski D."/>
            <person name="Kautmanova I."/>
            <person name="Kiss B."/>
            <person name="Kocsube S."/>
            <person name="Kotiranta H."/>
            <person name="LaButti K.M."/>
            <person name="Lechner B.E."/>
            <person name="Liimatainen K."/>
            <person name="Lipzen A."/>
            <person name="Lukacs Z."/>
            <person name="Mihaltcheva S."/>
            <person name="Morgado L.N."/>
            <person name="Niskanen T."/>
            <person name="Noordeloos M.E."/>
            <person name="Ohm R.A."/>
            <person name="Ortiz-Santana B."/>
            <person name="Ovrebo C."/>
            <person name="Racz N."/>
            <person name="Riley R."/>
            <person name="Savchenko A."/>
            <person name="Shiryaev A."/>
            <person name="Soop K."/>
            <person name="Spirin V."/>
            <person name="Szebenyi C."/>
            <person name="Tomsovsky M."/>
            <person name="Tulloss R.E."/>
            <person name="Uehling J."/>
            <person name="Grigoriev I.V."/>
            <person name="Vagvolgyi C."/>
            <person name="Papp T."/>
            <person name="Martin F.M."/>
            <person name="Miettinen O."/>
            <person name="Hibbett D.S."/>
            <person name="Nagy L.G."/>
        </authorList>
    </citation>
    <scope>NUCLEOTIDE SEQUENCE [LARGE SCALE GENOMIC DNA]</scope>
    <source>
        <strain evidence="12 13">CBS 309.79</strain>
    </source>
</reference>
<dbReference type="InterPro" id="IPR001025">
    <property type="entry name" value="BAH_dom"/>
</dbReference>
<dbReference type="CDD" id="cd04369">
    <property type="entry name" value="Bromodomain"/>
    <property type="match status" value="1"/>
</dbReference>
<dbReference type="SUPFAM" id="SSF47370">
    <property type="entry name" value="Bromodomain"/>
    <property type="match status" value="2"/>
</dbReference>
<dbReference type="STRING" id="1884261.A0A5C3QJY4"/>
<evidence type="ECO:0000256" key="9">
    <source>
        <dbReference type="SAM" id="MobiDB-lite"/>
    </source>
</evidence>
<dbReference type="PANTHER" id="PTHR16062:SF21">
    <property type="entry name" value="CHROMATIN STRUCTURE-REMODELING COMPLEX SUBUNIT RSC1-RELATED"/>
    <property type="match status" value="1"/>
</dbReference>
<evidence type="ECO:0000256" key="1">
    <source>
        <dbReference type="ARBA" id="ARBA00004123"/>
    </source>
</evidence>
<dbReference type="Proteomes" id="UP000305067">
    <property type="component" value="Unassembled WGS sequence"/>
</dbReference>
<dbReference type="GO" id="GO:0006338">
    <property type="term" value="P:chromatin remodeling"/>
    <property type="evidence" value="ECO:0007669"/>
    <property type="project" value="InterPro"/>
</dbReference>
<evidence type="ECO:0000256" key="2">
    <source>
        <dbReference type="ARBA" id="ARBA00022737"/>
    </source>
</evidence>
<evidence type="ECO:0000256" key="6">
    <source>
        <dbReference type="ARBA" id="ARBA00023163"/>
    </source>
</evidence>
<dbReference type="GO" id="GO:0016586">
    <property type="term" value="C:RSC-type complex"/>
    <property type="evidence" value="ECO:0007669"/>
    <property type="project" value="InterPro"/>
</dbReference>
<accession>A0A5C3QJY4</accession>
<feature type="domain" description="BAH" evidence="11">
    <location>
        <begin position="416"/>
        <end position="545"/>
    </location>
</feature>
<keyword evidence="5 8" id="KW-0103">Bromodomain</keyword>
<evidence type="ECO:0000256" key="5">
    <source>
        <dbReference type="ARBA" id="ARBA00023117"/>
    </source>
</evidence>
<dbReference type="PANTHER" id="PTHR16062">
    <property type="entry name" value="SWI/SNF-RELATED"/>
    <property type="match status" value="1"/>
</dbReference>
<dbReference type="InterPro" id="IPR043151">
    <property type="entry name" value="BAH_sf"/>
</dbReference>
<organism evidence="12 13">
    <name type="scientific">Pterulicium gracile</name>
    <dbReference type="NCBI Taxonomy" id="1884261"/>
    <lineage>
        <taxon>Eukaryota</taxon>
        <taxon>Fungi</taxon>
        <taxon>Dikarya</taxon>
        <taxon>Basidiomycota</taxon>
        <taxon>Agaricomycotina</taxon>
        <taxon>Agaricomycetes</taxon>
        <taxon>Agaricomycetidae</taxon>
        <taxon>Agaricales</taxon>
        <taxon>Pleurotineae</taxon>
        <taxon>Pterulaceae</taxon>
        <taxon>Pterulicium</taxon>
    </lineage>
</organism>
<evidence type="ECO:0000256" key="4">
    <source>
        <dbReference type="ARBA" id="ARBA00023015"/>
    </source>
</evidence>
<keyword evidence="3" id="KW-0156">Chromatin regulator</keyword>
<evidence type="ECO:0000256" key="3">
    <source>
        <dbReference type="ARBA" id="ARBA00022853"/>
    </source>
</evidence>
<proteinExistence type="predicted"/>
<evidence type="ECO:0008006" key="14">
    <source>
        <dbReference type="Google" id="ProtNLM"/>
    </source>
</evidence>
<keyword evidence="4" id="KW-0805">Transcription regulation</keyword>
<dbReference type="EMBL" id="ML178825">
    <property type="protein sequence ID" value="TFL01460.1"/>
    <property type="molecule type" value="Genomic_DNA"/>
</dbReference>
<keyword evidence="7" id="KW-0539">Nucleus</keyword>
<feature type="region of interest" description="Disordered" evidence="9">
    <location>
        <begin position="150"/>
        <end position="236"/>
    </location>
</feature>
<feature type="region of interest" description="Disordered" evidence="9">
    <location>
        <begin position="769"/>
        <end position="805"/>
    </location>
</feature>
<comment type="subcellular location">
    <subcellularLocation>
        <location evidence="1">Nucleus</location>
    </subcellularLocation>
</comment>
<dbReference type="GO" id="GO:0006368">
    <property type="term" value="P:transcription elongation by RNA polymerase II"/>
    <property type="evidence" value="ECO:0007669"/>
    <property type="project" value="TreeGrafter"/>
</dbReference>
<dbReference type="Gene3D" id="1.20.920.10">
    <property type="entry name" value="Bromodomain-like"/>
    <property type="match status" value="2"/>
</dbReference>
<feature type="compositionally biased region" description="Polar residues" evidence="9">
    <location>
        <begin position="162"/>
        <end position="206"/>
    </location>
</feature>
<protein>
    <recommendedName>
        <fullName evidence="14">Bromo domain-containing protein</fullName>
    </recommendedName>
</protein>
<dbReference type="AlphaFoldDB" id="A0A5C3QJY4"/>
<evidence type="ECO:0000313" key="12">
    <source>
        <dbReference type="EMBL" id="TFL01460.1"/>
    </source>
</evidence>
<keyword evidence="6" id="KW-0804">Transcription</keyword>